<comment type="caution">
    <text evidence="3">The sequence shown here is derived from an EMBL/GenBank/DDBJ whole genome shotgun (WGS) entry which is preliminary data.</text>
</comment>
<reference evidence="3 4" key="2">
    <citation type="submission" date="2017-09" db="EMBL/GenBank/DDBJ databases">
        <title>Bacillus patelloidae sp. nov., isolated from the intestinal tract of a marine limpet.</title>
        <authorList>
            <person name="Liu R."/>
            <person name="Dong C."/>
            <person name="Shao Z."/>
        </authorList>
    </citation>
    <scope>NUCLEOTIDE SEQUENCE [LARGE SCALE GENOMIC DNA]</scope>
    <source>
        <strain evidence="3 4">SA5d-4</strain>
    </source>
</reference>
<dbReference type="PANTHER" id="PTHR46558:SF11">
    <property type="entry name" value="HTH-TYPE TRANSCRIPTIONAL REGULATOR XRE"/>
    <property type="match status" value="1"/>
</dbReference>
<dbReference type="Gene3D" id="1.10.260.40">
    <property type="entry name" value="lambda repressor-like DNA-binding domains"/>
    <property type="match status" value="1"/>
</dbReference>
<keyword evidence="4" id="KW-1185">Reference proteome</keyword>
<dbReference type="SMART" id="SM00530">
    <property type="entry name" value="HTH_XRE"/>
    <property type="match status" value="1"/>
</dbReference>
<gene>
    <name evidence="3" type="ORF">CIB95_08995</name>
</gene>
<dbReference type="SUPFAM" id="SSF47413">
    <property type="entry name" value="lambda repressor-like DNA-binding domains"/>
    <property type="match status" value="1"/>
</dbReference>
<feature type="domain" description="HTH cro/C1-type" evidence="2">
    <location>
        <begin position="13"/>
        <end position="65"/>
    </location>
</feature>
<organism evidence="3 4">
    <name type="scientific">Lottiidibacillus patelloidae</name>
    <dbReference type="NCBI Taxonomy" id="2670334"/>
    <lineage>
        <taxon>Bacteria</taxon>
        <taxon>Bacillati</taxon>
        <taxon>Bacillota</taxon>
        <taxon>Bacilli</taxon>
        <taxon>Bacillales</taxon>
        <taxon>Bacillaceae</taxon>
        <taxon>Lottiidibacillus</taxon>
    </lineage>
</organism>
<dbReference type="Proteomes" id="UP000217083">
    <property type="component" value="Unassembled WGS sequence"/>
</dbReference>
<accession>A0A263BUP5</accession>
<dbReference type="InterPro" id="IPR001387">
    <property type="entry name" value="Cro/C1-type_HTH"/>
</dbReference>
<sequence>MLQTKLIGPYICRLRKARDMTQVELADHVHVSHQAVSKWERGDSLPDIATLVELSKLFHVSIDKLLSGGRDDIAKQNIGAVVEKIAADEPREAAKVLNEGKSNVSQLVSLAPIMKTSMLEKVTEEVDVNSFTMQHLVELAPFLAQHTIQAIFEKLENRIVIWQDINSLAPFIDENMLANLIEQTETPPTLDDLISSAPFLHHQLNDLMKQIDLTHISWTHIGSLAPFLSQDVLDFLIDRSSLETVTLEKLASIAPFLQQDKLVSLLHHVEDDKLTPAALSSLAPFLPEDIVNQLVEKILD</sequence>
<dbReference type="PROSITE" id="PS50943">
    <property type="entry name" value="HTH_CROC1"/>
    <property type="match status" value="1"/>
</dbReference>
<dbReference type="GO" id="GO:0003677">
    <property type="term" value="F:DNA binding"/>
    <property type="evidence" value="ECO:0007669"/>
    <property type="project" value="UniProtKB-KW"/>
</dbReference>
<dbReference type="CDD" id="cd00093">
    <property type="entry name" value="HTH_XRE"/>
    <property type="match status" value="1"/>
</dbReference>
<proteinExistence type="predicted"/>
<dbReference type="AlphaFoldDB" id="A0A263BUP5"/>
<name>A0A263BUP5_9BACI</name>
<evidence type="ECO:0000313" key="4">
    <source>
        <dbReference type="Proteomes" id="UP000217083"/>
    </source>
</evidence>
<evidence type="ECO:0000259" key="2">
    <source>
        <dbReference type="PROSITE" id="PS50943"/>
    </source>
</evidence>
<protein>
    <recommendedName>
        <fullName evidence="2">HTH cro/C1-type domain-containing protein</fullName>
    </recommendedName>
</protein>
<dbReference type="Pfam" id="PF01381">
    <property type="entry name" value="HTH_3"/>
    <property type="match status" value="1"/>
</dbReference>
<dbReference type="InterPro" id="IPR010982">
    <property type="entry name" value="Lambda_DNA-bd_dom_sf"/>
</dbReference>
<keyword evidence="1" id="KW-0238">DNA-binding</keyword>
<evidence type="ECO:0000313" key="3">
    <source>
        <dbReference type="EMBL" id="OZM56896.1"/>
    </source>
</evidence>
<dbReference type="PANTHER" id="PTHR46558">
    <property type="entry name" value="TRACRIPTIONAL REGULATORY PROTEIN-RELATED-RELATED"/>
    <property type="match status" value="1"/>
</dbReference>
<evidence type="ECO:0000256" key="1">
    <source>
        <dbReference type="ARBA" id="ARBA00023125"/>
    </source>
</evidence>
<dbReference type="EMBL" id="NPIA01000004">
    <property type="protein sequence ID" value="OZM56896.1"/>
    <property type="molecule type" value="Genomic_DNA"/>
</dbReference>
<dbReference type="RefSeq" id="WP_094924377.1">
    <property type="nucleotide sequence ID" value="NZ_NPIA01000004.1"/>
</dbReference>
<reference evidence="4" key="1">
    <citation type="submission" date="2017-08" db="EMBL/GenBank/DDBJ databases">
        <authorList>
            <person name="Huang Z."/>
        </authorList>
    </citation>
    <scope>NUCLEOTIDE SEQUENCE [LARGE SCALE GENOMIC DNA]</scope>
    <source>
        <strain evidence="4">SA5d-4</strain>
    </source>
</reference>